<proteinExistence type="predicted"/>
<dbReference type="EMBL" id="CAJQZP010000178">
    <property type="protein sequence ID" value="CAG4943802.1"/>
    <property type="molecule type" value="Genomic_DNA"/>
</dbReference>
<evidence type="ECO:0000313" key="1">
    <source>
        <dbReference type="EMBL" id="CAG4943802.1"/>
    </source>
</evidence>
<dbReference type="AlphaFoldDB" id="A0A8S3W6W6"/>
<organism evidence="1 2">
    <name type="scientific">Parnassius apollo</name>
    <name type="common">Apollo butterfly</name>
    <name type="synonym">Papilio apollo</name>
    <dbReference type="NCBI Taxonomy" id="110799"/>
    <lineage>
        <taxon>Eukaryota</taxon>
        <taxon>Metazoa</taxon>
        <taxon>Ecdysozoa</taxon>
        <taxon>Arthropoda</taxon>
        <taxon>Hexapoda</taxon>
        <taxon>Insecta</taxon>
        <taxon>Pterygota</taxon>
        <taxon>Neoptera</taxon>
        <taxon>Endopterygota</taxon>
        <taxon>Lepidoptera</taxon>
        <taxon>Glossata</taxon>
        <taxon>Ditrysia</taxon>
        <taxon>Papilionoidea</taxon>
        <taxon>Papilionidae</taxon>
        <taxon>Parnassiinae</taxon>
        <taxon>Parnassini</taxon>
        <taxon>Parnassius</taxon>
        <taxon>Parnassius</taxon>
    </lineage>
</organism>
<dbReference type="OrthoDB" id="6931976at2759"/>
<dbReference type="Proteomes" id="UP000691718">
    <property type="component" value="Unassembled WGS sequence"/>
</dbReference>
<evidence type="ECO:0000313" key="2">
    <source>
        <dbReference type="Proteomes" id="UP000691718"/>
    </source>
</evidence>
<reference evidence="1" key="1">
    <citation type="submission" date="2021-04" db="EMBL/GenBank/DDBJ databases">
        <authorList>
            <person name="Tunstrom K."/>
        </authorList>
    </citation>
    <scope>NUCLEOTIDE SEQUENCE</scope>
</reference>
<sequence length="90" mass="10217">MAEIIEVFLMRITNFEEELRKSPHSIPNTASLAAEFTSFKAFVVQALSSLQQQVELLAHTVDQLEVRSRRKMLLFQGIPENSKENTALTP</sequence>
<name>A0A8S3W6W6_PARAO</name>
<accession>A0A8S3W6W6</accession>
<protein>
    <submittedName>
        <fullName evidence="1">(apollo) hypothetical protein</fullName>
    </submittedName>
</protein>
<comment type="caution">
    <text evidence="1">The sequence shown here is derived from an EMBL/GenBank/DDBJ whole genome shotgun (WGS) entry which is preliminary data.</text>
</comment>
<gene>
    <name evidence="1" type="ORF">PAPOLLO_LOCUS2749</name>
</gene>
<keyword evidence="2" id="KW-1185">Reference proteome</keyword>